<dbReference type="EMBL" id="JAUSRG010000002">
    <property type="protein sequence ID" value="MDP9904289.1"/>
    <property type="molecule type" value="Genomic_DNA"/>
</dbReference>
<dbReference type="Proteomes" id="UP001242995">
    <property type="component" value="Unassembled WGS sequence"/>
</dbReference>
<sequence>MEMNIRDHWDMLSPETRHWLIDNPGCVVLPRTLTEILHKETGITPDADQHSQVSLSPEDLRFLRAKSEENTVRPT</sequence>
<dbReference type="RefSeq" id="WP_253257550.1">
    <property type="nucleotide sequence ID" value="NZ_JAUSRG010000002.1"/>
</dbReference>
<dbReference type="Proteomes" id="UP001230951">
    <property type="component" value="Unassembled WGS sequence"/>
</dbReference>
<gene>
    <name evidence="1" type="ORF">J2S90_001235</name>
    <name evidence="2" type="ORF">J2S93_000465</name>
</gene>
<name>A0AAW8DGP1_9MICC</name>
<organism evidence="1 4">
    <name type="scientific">Arthrobacter bambusae</name>
    <dbReference type="NCBI Taxonomy" id="1338426"/>
    <lineage>
        <taxon>Bacteria</taxon>
        <taxon>Bacillati</taxon>
        <taxon>Actinomycetota</taxon>
        <taxon>Actinomycetes</taxon>
        <taxon>Micrococcales</taxon>
        <taxon>Micrococcaceae</taxon>
        <taxon>Arthrobacter</taxon>
    </lineage>
</organism>
<evidence type="ECO:0000313" key="2">
    <source>
        <dbReference type="EMBL" id="MDQ0179058.1"/>
    </source>
</evidence>
<evidence type="ECO:0000313" key="4">
    <source>
        <dbReference type="Proteomes" id="UP001242995"/>
    </source>
</evidence>
<evidence type="ECO:0000313" key="1">
    <source>
        <dbReference type="EMBL" id="MDP9904289.1"/>
    </source>
</evidence>
<dbReference type="AlphaFoldDB" id="A0AAW8DGP1"/>
<evidence type="ECO:0000313" key="3">
    <source>
        <dbReference type="Proteomes" id="UP001230951"/>
    </source>
</evidence>
<comment type="caution">
    <text evidence="1">The sequence shown here is derived from an EMBL/GenBank/DDBJ whole genome shotgun (WGS) entry which is preliminary data.</text>
</comment>
<keyword evidence="3" id="KW-1185">Reference proteome</keyword>
<protein>
    <submittedName>
        <fullName evidence="1">Uncharacterized protein</fullName>
    </submittedName>
</protein>
<accession>A0AAW8DGP1</accession>
<reference evidence="1 3" key="1">
    <citation type="submission" date="2023-07" db="EMBL/GenBank/DDBJ databases">
        <title>Sorghum-associated microbial communities from plants grown in Nebraska, USA.</title>
        <authorList>
            <person name="Schachtman D."/>
        </authorList>
    </citation>
    <scope>NUCLEOTIDE SEQUENCE</scope>
    <source>
        <strain evidence="1">DS1006</strain>
        <strain evidence="2 3">DS1016</strain>
    </source>
</reference>
<proteinExistence type="predicted"/>
<dbReference type="EMBL" id="JAUSTF010000001">
    <property type="protein sequence ID" value="MDQ0179058.1"/>
    <property type="molecule type" value="Genomic_DNA"/>
</dbReference>